<comment type="function">
    <text evidence="3">Catalyzes a proton abstraction reaction that results in 2,5-elimination of pyruvate from 2-succinyl-5-enolpyruvyl-6-hydroxy-3-cyclohexene-1-carboxylate (SEPHCHC) and the formation of 2-succinyl-6-hydroxy-2,4-cyclohexadiene-1-carboxylate (SHCHC).</text>
</comment>
<evidence type="ECO:0000256" key="2">
    <source>
        <dbReference type="ARBA" id="ARBA00023239"/>
    </source>
</evidence>
<comment type="pathway">
    <text evidence="3">Quinol/quinone metabolism; 1,4-dihydroxy-2-naphthoate biosynthesis; 1,4-dihydroxy-2-naphthoate from chorismate: step 3/7.</text>
</comment>
<dbReference type="Gene3D" id="3.40.50.1820">
    <property type="entry name" value="alpha/beta hydrolase"/>
    <property type="match status" value="1"/>
</dbReference>
<comment type="subunit">
    <text evidence="3">Monomer.</text>
</comment>
<dbReference type="InterPro" id="IPR000073">
    <property type="entry name" value="AB_hydrolase_1"/>
</dbReference>
<dbReference type="Proteomes" id="UP000234748">
    <property type="component" value="Unassembled WGS sequence"/>
</dbReference>
<proteinExistence type="inferred from homology"/>
<dbReference type="PRINTS" id="PR00111">
    <property type="entry name" value="ABHYDROLASE"/>
</dbReference>
<dbReference type="OrthoDB" id="9808398at2"/>
<dbReference type="Pfam" id="PF00561">
    <property type="entry name" value="Abhydrolase_1"/>
    <property type="match status" value="1"/>
</dbReference>
<evidence type="ECO:0000313" key="5">
    <source>
        <dbReference type="EMBL" id="PLT29304.1"/>
    </source>
</evidence>
<dbReference type="InterPro" id="IPR022485">
    <property type="entry name" value="SHCHC_synthase_MenH"/>
</dbReference>
<dbReference type="RefSeq" id="WP_101643283.1">
    <property type="nucleotide sequence ID" value="NZ_PGUY01000043.1"/>
</dbReference>
<evidence type="ECO:0000313" key="6">
    <source>
        <dbReference type="Proteomes" id="UP000234748"/>
    </source>
</evidence>
<evidence type="ECO:0000259" key="4">
    <source>
        <dbReference type="Pfam" id="PF00561"/>
    </source>
</evidence>
<dbReference type="GO" id="GO:0009234">
    <property type="term" value="P:menaquinone biosynthetic process"/>
    <property type="evidence" value="ECO:0007669"/>
    <property type="project" value="UniProtKB-UniRule"/>
</dbReference>
<dbReference type="UniPathway" id="UPA01057">
    <property type="reaction ID" value="UER00900"/>
</dbReference>
<dbReference type="PANTHER" id="PTHR42916">
    <property type="entry name" value="2-SUCCINYL-5-ENOLPYRUVYL-6-HYDROXY-3-CYCLOHEXENE-1-CARBOXYLATE SYNTHASE"/>
    <property type="match status" value="1"/>
</dbReference>
<sequence>MKILCSGIEYNIEIRGEGEALVLLHGFTGSAENWDYPSRFFSENLKLIAIDIIGHGKTESPTDLSRYSMVRVVEDLKLIFDTLNIGKAAILGYSMGGRLALSFAALYPEYINSLILESASPGLNNEQERDVRTKSDWKLAEFIEGKGMEAFVDYWSHIPLFQSQLLLSKEEQESIKKQRLNNTKHGLANSLRGMGTGAQASWWNTLKTLSFRVLLITGSLDKKFCKLAAEMNELLTAGVWVIIENAGHAVHVEQPEEFGHIVSDFLADGKV</sequence>
<reference evidence="5 6" key="1">
    <citation type="submission" date="2017-11" db="EMBL/GenBank/DDBJ databases">
        <title>Comparitive Functional Genomics of Dry Heat Resistant strains isolated from the Viking Spacecraft.</title>
        <authorList>
            <person name="Seuylemezian A."/>
            <person name="Cooper K."/>
            <person name="Vaishampayan P."/>
        </authorList>
    </citation>
    <scope>NUCLEOTIDE SEQUENCE [LARGE SCALE GENOMIC DNA]</scope>
    <source>
        <strain evidence="5 6">V1-29</strain>
    </source>
</reference>
<keyword evidence="6" id="KW-1185">Reference proteome</keyword>
<gene>
    <name evidence="3 5" type="primary">menH</name>
    <name evidence="5" type="ORF">CUU66_14170</name>
</gene>
<comment type="similarity">
    <text evidence="3">Belongs to the AB hydrolase superfamily. MenH family.</text>
</comment>
<evidence type="ECO:0000256" key="3">
    <source>
        <dbReference type="HAMAP-Rule" id="MF_01660"/>
    </source>
</evidence>
<comment type="catalytic activity">
    <reaction evidence="3">
        <text>5-enolpyruvoyl-6-hydroxy-2-succinyl-cyclohex-3-ene-1-carboxylate = (1R,6R)-6-hydroxy-2-succinyl-cyclohexa-2,4-diene-1-carboxylate + pyruvate</text>
        <dbReference type="Rhea" id="RHEA:25597"/>
        <dbReference type="ChEBI" id="CHEBI:15361"/>
        <dbReference type="ChEBI" id="CHEBI:58689"/>
        <dbReference type="ChEBI" id="CHEBI:58818"/>
        <dbReference type="EC" id="4.2.99.20"/>
    </reaction>
</comment>
<protein>
    <recommendedName>
        <fullName evidence="3">Putative 2-succinyl-6-hydroxy-2,4-cyclohexadiene-1-carboxylate synthase</fullName>
        <shortName evidence="3">SHCHC synthase</shortName>
        <ecNumber evidence="3">4.2.99.20</ecNumber>
    </recommendedName>
</protein>
<keyword evidence="1 3" id="KW-0474">Menaquinone biosynthesis</keyword>
<accession>A0A2N5M4L4</accession>
<dbReference type="SUPFAM" id="SSF53474">
    <property type="entry name" value="alpha/beta-Hydrolases"/>
    <property type="match status" value="1"/>
</dbReference>
<comment type="pathway">
    <text evidence="3">Quinol/quinone metabolism; menaquinone biosynthesis.</text>
</comment>
<dbReference type="NCBIfam" id="TIGR03695">
    <property type="entry name" value="menH_SHCHC"/>
    <property type="match status" value="1"/>
</dbReference>
<dbReference type="EC" id="4.2.99.20" evidence="3"/>
<evidence type="ECO:0000256" key="1">
    <source>
        <dbReference type="ARBA" id="ARBA00022428"/>
    </source>
</evidence>
<name>A0A2N5M4L4_9BACI</name>
<dbReference type="PANTHER" id="PTHR42916:SF1">
    <property type="entry name" value="PROTEIN PHYLLO, CHLOROPLASTIC"/>
    <property type="match status" value="1"/>
</dbReference>
<keyword evidence="2 3" id="KW-0456">Lyase</keyword>
<dbReference type="UniPathway" id="UPA00079"/>
<feature type="domain" description="AB hydrolase-1" evidence="4">
    <location>
        <begin position="20"/>
        <end position="254"/>
    </location>
</feature>
<dbReference type="HAMAP" id="MF_01660">
    <property type="entry name" value="MenH"/>
    <property type="match status" value="1"/>
</dbReference>
<dbReference type="AlphaFoldDB" id="A0A2N5M4L4"/>
<organism evidence="5 6">
    <name type="scientific">Peribacillus deserti</name>
    <dbReference type="NCBI Taxonomy" id="673318"/>
    <lineage>
        <taxon>Bacteria</taxon>
        <taxon>Bacillati</taxon>
        <taxon>Bacillota</taxon>
        <taxon>Bacilli</taxon>
        <taxon>Bacillales</taxon>
        <taxon>Bacillaceae</taxon>
        <taxon>Peribacillus</taxon>
    </lineage>
</organism>
<dbReference type="InterPro" id="IPR029058">
    <property type="entry name" value="AB_hydrolase_fold"/>
</dbReference>
<comment type="caution">
    <text evidence="5">The sequence shown here is derived from an EMBL/GenBank/DDBJ whole genome shotgun (WGS) entry which is preliminary data.</text>
</comment>
<dbReference type="EMBL" id="PGUY01000043">
    <property type="protein sequence ID" value="PLT29304.1"/>
    <property type="molecule type" value="Genomic_DNA"/>
</dbReference>
<dbReference type="GO" id="GO:0070205">
    <property type="term" value="F:2-succinyl-6-hydroxy-2,4-cyclohexadiene-1-carboxylate synthase activity"/>
    <property type="evidence" value="ECO:0007669"/>
    <property type="project" value="UniProtKB-UniRule"/>
</dbReference>